<dbReference type="EMBL" id="JAPQFJ010000003">
    <property type="protein sequence ID" value="MCY6957885.1"/>
    <property type="molecule type" value="Genomic_DNA"/>
</dbReference>
<gene>
    <name evidence="1" type="ORF">OW729_04615</name>
</gene>
<sequence length="114" mass="13401">MDLILNRFKKDFEYKEITEGSYNNNGDYIPGIEITFSFKGAMLPINEKDMQYLPDGFYGISDQKLYTSVALRDNTKIKDIVTEEEYTIYAFKGYNIINQTFKRYFMKKVVKVNG</sequence>
<keyword evidence="2" id="KW-1185">Reference proteome</keyword>
<dbReference type="RefSeq" id="WP_268060287.1">
    <property type="nucleotide sequence ID" value="NZ_JAPQFJ010000003.1"/>
</dbReference>
<comment type="caution">
    <text evidence="1">The sequence shown here is derived from an EMBL/GenBank/DDBJ whole genome shotgun (WGS) entry which is preliminary data.</text>
</comment>
<reference evidence="1" key="1">
    <citation type="submission" date="2022-12" db="EMBL/GenBank/DDBJ databases">
        <title>Clostridium sp. nov., isolated from industrial wastewater.</title>
        <authorList>
            <person name="Jiayan W."/>
        </authorList>
    </citation>
    <scope>NUCLEOTIDE SEQUENCE</scope>
    <source>
        <strain evidence="1">ZC22-4</strain>
    </source>
</reference>
<name>A0ABT4D6F8_9CLOT</name>
<proteinExistence type="predicted"/>
<accession>A0ABT4D6F8</accession>
<evidence type="ECO:0000313" key="1">
    <source>
        <dbReference type="EMBL" id="MCY6957885.1"/>
    </source>
</evidence>
<evidence type="ECO:0000313" key="2">
    <source>
        <dbReference type="Proteomes" id="UP001144612"/>
    </source>
</evidence>
<organism evidence="1 2">
    <name type="scientific">Clostridium brassicae</name>
    <dbReference type="NCBI Taxonomy" id="2999072"/>
    <lineage>
        <taxon>Bacteria</taxon>
        <taxon>Bacillati</taxon>
        <taxon>Bacillota</taxon>
        <taxon>Clostridia</taxon>
        <taxon>Eubacteriales</taxon>
        <taxon>Clostridiaceae</taxon>
        <taxon>Clostridium</taxon>
    </lineage>
</organism>
<dbReference type="Proteomes" id="UP001144612">
    <property type="component" value="Unassembled WGS sequence"/>
</dbReference>
<protein>
    <submittedName>
        <fullName evidence="1">Uncharacterized protein</fullName>
    </submittedName>
</protein>